<evidence type="ECO:0000256" key="1">
    <source>
        <dbReference type="SAM" id="MobiDB-lite"/>
    </source>
</evidence>
<gene>
    <name evidence="2" type="ORF">S01H4_47075</name>
</gene>
<organism evidence="2">
    <name type="scientific">marine sediment metagenome</name>
    <dbReference type="NCBI Taxonomy" id="412755"/>
    <lineage>
        <taxon>unclassified sequences</taxon>
        <taxon>metagenomes</taxon>
        <taxon>ecological metagenomes</taxon>
    </lineage>
</organism>
<name>X1DIG5_9ZZZZ</name>
<feature type="region of interest" description="Disordered" evidence="1">
    <location>
        <begin position="1"/>
        <end position="23"/>
    </location>
</feature>
<feature type="non-terminal residue" evidence="2">
    <location>
        <position position="55"/>
    </location>
</feature>
<reference evidence="2" key="1">
    <citation type="journal article" date="2014" name="Front. Microbiol.">
        <title>High frequency of phylogenetically diverse reductive dehalogenase-homologous genes in deep subseafloor sedimentary metagenomes.</title>
        <authorList>
            <person name="Kawai M."/>
            <person name="Futagami T."/>
            <person name="Toyoda A."/>
            <person name="Takaki Y."/>
            <person name="Nishi S."/>
            <person name="Hori S."/>
            <person name="Arai W."/>
            <person name="Tsubouchi T."/>
            <person name="Morono Y."/>
            <person name="Uchiyama I."/>
            <person name="Ito T."/>
            <person name="Fujiyama A."/>
            <person name="Inagaki F."/>
            <person name="Takami H."/>
        </authorList>
    </citation>
    <scope>NUCLEOTIDE SEQUENCE</scope>
    <source>
        <strain evidence="2">Expedition CK06-06</strain>
    </source>
</reference>
<feature type="compositionally biased region" description="Basic and acidic residues" evidence="1">
    <location>
        <begin position="10"/>
        <end position="23"/>
    </location>
</feature>
<sequence length="55" mass="6134">MKLRLGFPQERSESNRLKDDKQANEVEALSKDAAPVSSGERIHVIDVLRGLRSSV</sequence>
<comment type="caution">
    <text evidence="2">The sequence shown here is derived from an EMBL/GenBank/DDBJ whole genome shotgun (WGS) entry which is preliminary data.</text>
</comment>
<dbReference type="AlphaFoldDB" id="X1DIG5"/>
<evidence type="ECO:0000313" key="2">
    <source>
        <dbReference type="EMBL" id="GAG96211.1"/>
    </source>
</evidence>
<protein>
    <submittedName>
        <fullName evidence="2">Uncharacterized protein</fullName>
    </submittedName>
</protein>
<accession>X1DIG5</accession>
<dbReference type="EMBL" id="BART01026382">
    <property type="protein sequence ID" value="GAG96211.1"/>
    <property type="molecule type" value="Genomic_DNA"/>
</dbReference>
<proteinExistence type="predicted"/>